<dbReference type="AlphaFoldDB" id="A0A848RFS2"/>
<dbReference type="Pfam" id="PF07687">
    <property type="entry name" value="M20_dimer"/>
    <property type="match status" value="1"/>
</dbReference>
<dbReference type="InterPro" id="IPR002933">
    <property type="entry name" value="Peptidase_M20"/>
</dbReference>
<dbReference type="EMBL" id="JABDSR010000010">
    <property type="protein sequence ID" value="NMW85670.1"/>
    <property type="molecule type" value="Genomic_DNA"/>
</dbReference>
<dbReference type="Proteomes" id="UP000568273">
    <property type="component" value="Unassembled WGS sequence"/>
</dbReference>
<evidence type="ECO:0000259" key="2">
    <source>
        <dbReference type="Pfam" id="PF07687"/>
    </source>
</evidence>
<dbReference type="InterPro" id="IPR011650">
    <property type="entry name" value="Peptidase_M20_dimer"/>
</dbReference>
<protein>
    <recommendedName>
        <fullName evidence="1">Peptidase M20 domain-containing protein 2</fullName>
    </recommendedName>
</protein>
<comment type="similarity">
    <text evidence="1">Belongs to the peptidase M20A family.</text>
</comment>
<name>A0A848RFS2_9FIRM</name>
<feature type="domain" description="Peptidase M20 dimerisation" evidence="2">
    <location>
        <begin position="170"/>
        <end position="246"/>
    </location>
</feature>
<evidence type="ECO:0000313" key="4">
    <source>
        <dbReference type="Proteomes" id="UP000568273"/>
    </source>
</evidence>
<dbReference type="GO" id="GO:0016805">
    <property type="term" value="F:dipeptidase activity"/>
    <property type="evidence" value="ECO:0007669"/>
    <property type="project" value="InterPro"/>
</dbReference>
<keyword evidence="4" id="KW-1185">Reference proteome</keyword>
<dbReference type="InterPro" id="IPR052030">
    <property type="entry name" value="Peptidase_M20/M20A_hydrolases"/>
</dbReference>
<dbReference type="Pfam" id="PF01546">
    <property type="entry name" value="Peptidase_M20"/>
    <property type="match status" value="1"/>
</dbReference>
<dbReference type="GO" id="GO:0071713">
    <property type="term" value="F:para-aminobenzoyl-glutamate hydrolase activity"/>
    <property type="evidence" value="ECO:0007669"/>
    <property type="project" value="TreeGrafter"/>
</dbReference>
<dbReference type="SUPFAM" id="SSF53187">
    <property type="entry name" value="Zn-dependent exopeptidases"/>
    <property type="match status" value="1"/>
</dbReference>
<dbReference type="RefSeq" id="WP_169969837.1">
    <property type="nucleotide sequence ID" value="NZ_JABDSR010000010.1"/>
</dbReference>
<dbReference type="PIRSF" id="PIRSF037226">
    <property type="entry name" value="Amidohydrolase_ACY1L2_prd"/>
    <property type="match status" value="1"/>
</dbReference>
<evidence type="ECO:0000256" key="1">
    <source>
        <dbReference type="PIRNR" id="PIRNR037226"/>
    </source>
</evidence>
<dbReference type="GO" id="GO:0005737">
    <property type="term" value="C:cytoplasm"/>
    <property type="evidence" value="ECO:0007669"/>
    <property type="project" value="TreeGrafter"/>
</dbReference>
<gene>
    <name evidence="3" type="ORF">HKO22_07970</name>
</gene>
<sequence>MKIEDKLIESIESLKEEAFQLNRCLFDNPELSGKEYNSVKKIVEVLNKYGIKTRLNYCDLETSFLGKVIENKDSNVKIGILTEYDALPGVGHACGHSASCAISVLSALAIKKNEEDIKVNVDIIGTPDEENEGLKIPMAEKGAFDDYDYVIMVHLDTKNRPNWKLLAFETYKIEFFGKPAHAAASPWEGNSALDGLMLAIHGFDMMRKCTKPGTIIEGYITEGGVATNIITDYASGMYTFRSNDFNYIKSTLIPWMENIVYGCAKATRTKAKITKHGYPFMDMKYNNIGTKIISDIMKKYQMENYEQEKAVGSSDIGNVSYRCPSFHPSVAITNEDISLHTKEFAELVGSDASKMAIENGAKTILGFIGRTIDDKDLIKKIKLEFNGDKNGL</sequence>
<accession>A0A848RFS2</accession>
<dbReference type="NCBIfam" id="TIGR01891">
    <property type="entry name" value="amidohydrolases"/>
    <property type="match status" value="1"/>
</dbReference>
<organism evidence="3 4">
    <name type="scientific">Peptoniphilus faecalis</name>
    <dbReference type="NCBI Taxonomy" id="2731255"/>
    <lineage>
        <taxon>Bacteria</taxon>
        <taxon>Bacillati</taxon>
        <taxon>Bacillota</taxon>
        <taxon>Tissierellia</taxon>
        <taxon>Tissierellales</taxon>
        <taxon>Peptoniphilaceae</taxon>
        <taxon>Peptoniphilus</taxon>
    </lineage>
</organism>
<dbReference type="Gene3D" id="3.30.70.360">
    <property type="match status" value="1"/>
</dbReference>
<dbReference type="PANTHER" id="PTHR30575">
    <property type="entry name" value="PEPTIDASE M20"/>
    <property type="match status" value="1"/>
</dbReference>
<dbReference type="InterPro" id="IPR017439">
    <property type="entry name" value="Amidohydrolase"/>
</dbReference>
<dbReference type="SUPFAM" id="SSF55031">
    <property type="entry name" value="Bacterial exopeptidase dimerisation domain"/>
    <property type="match status" value="1"/>
</dbReference>
<dbReference type="InterPro" id="IPR036264">
    <property type="entry name" value="Bact_exopeptidase_dim_dom"/>
</dbReference>
<comment type="caution">
    <text evidence="3">The sequence shown here is derived from an EMBL/GenBank/DDBJ whole genome shotgun (WGS) entry which is preliminary data.</text>
</comment>
<dbReference type="GO" id="GO:0046657">
    <property type="term" value="P:folic acid catabolic process"/>
    <property type="evidence" value="ECO:0007669"/>
    <property type="project" value="TreeGrafter"/>
</dbReference>
<dbReference type="Gene3D" id="3.40.630.10">
    <property type="entry name" value="Zn peptidases"/>
    <property type="match status" value="1"/>
</dbReference>
<proteinExistence type="inferred from homology"/>
<evidence type="ECO:0000313" key="3">
    <source>
        <dbReference type="EMBL" id="NMW85670.1"/>
    </source>
</evidence>
<dbReference type="PANTHER" id="PTHR30575:SF0">
    <property type="entry name" value="XAA-ARG DIPEPTIDASE"/>
    <property type="match status" value="1"/>
</dbReference>
<dbReference type="InterPro" id="IPR017144">
    <property type="entry name" value="Xaa-Arg_dipeptidase"/>
</dbReference>
<reference evidence="3" key="1">
    <citation type="submission" date="2020-04" db="EMBL/GenBank/DDBJ databases">
        <title>Peptoniphilus sp. nov. isolated from swine feces.</title>
        <authorList>
            <person name="Ryu S.W."/>
        </authorList>
    </citation>
    <scope>NUCLEOTIDE SEQUENCE [LARGE SCALE GENOMIC DNA]</scope>
    <source>
        <strain evidence="3">AGMB00490</strain>
    </source>
</reference>